<evidence type="ECO:0000256" key="1">
    <source>
        <dbReference type="SAM" id="SignalP"/>
    </source>
</evidence>
<accession>D7DNZ2</accession>
<keyword evidence="3" id="KW-1185">Reference proteome</keyword>
<gene>
    <name evidence="2" type="ordered locus">M301_2668</name>
</gene>
<dbReference type="EMBL" id="CP002056">
    <property type="protein sequence ID" value="ADI31023.1"/>
    <property type="molecule type" value="Genomic_DNA"/>
</dbReference>
<feature type="signal peptide" evidence="1">
    <location>
        <begin position="1"/>
        <end position="25"/>
    </location>
</feature>
<evidence type="ECO:0008006" key="4">
    <source>
        <dbReference type="Google" id="ProtNLM"/>
    </source>
</evidence>
<dbReference type="Proteomes" id="UP000000383">
    <property type="component" value="Chromosome"/>
</dbReference>
<organism evidence="2 3">
    <name type="scientific">Methylotenera versatilis (strain 301)</name>
    <dbReference type="NCBI Taxonomy" id="666681"/>
    <lineage>
        <taxon>Bacteria</taxon>
        <taxon>Pseudomonadati</taxon>
        <taxon>Pseudomonadota</taxon>
        <taxon>Betaproteobacteria</taxon>
        <taxon>Nitrosomonadales</taxon>
        <taxon>Methylophilaceae</taxon>
        <taxon>Methylotenera</taxon>
    </lineage>
</organism>
<dbReference type="eggNOG" id="COG3895">
    <property type="taxonomic scope" value="Bacteria"/>
</dbReference>
<reference evidence="2 3" key="2">
    <citation type="journal article" date="2011" name="J. Bacteriol.">
        <title>Genomes of three methylotrophs from a single niche uncover genetic and metabolic divergence of Methylophilaceae.</title>
        <authorList>
            <person name="Lapidus A."/>
            <person name="Clum A."/>
            <person name="Labutti K."/>
            <person name="Kaluzhnaya M.G."/>
            <person name="Lim S."/>
            <person name="Beck D.A."/>
            <person name="Glavina Del Rio T."/>
            <person name="Nolan M."/>
            <person name="Mavromatis K."/>
            <person name="Huntemann M."/>
            <person name="Lucas S."/>
            <person name="Lidstrom M.E."/>
            <person name="Ivanova N."/>
            <person name="Chistoserdova L."/>
        </authorList>
    </citation>
    <scope>NUCLEOTIDE SEQUENCE [LARGE SCALE GENOMIC DNA]</scope>
    <source>
        <strain evidence="2 3">301</strain>
    </source>
</reference>
<dbReference type="Gene3D" id="2.40.128.200">
    <property type="match status" value="1"/>
</dbReference>
<evidence type="ECO:0000313" key="2">
    <source>
        <dbReference type="EMBL" id="ADI31023.1"/>
    </source>
</evidence>
<dbReference type="InterPro" id="IPR036328">
    <property type="entry name" value="MliC_sf"/>
</dbReference>
<dbReference type="KEGG" id="meh:M301_2668"/>
<dbReference type="STRING" id="666681.M301_2668"/>
<proteinExistence type="predicted"/>
<keyword evidence="1" id="KW-0732">Signal</keyword>
<protein>
    <recommendedName>
        <fullName evidence="4">C-type lysozyme inhibitor domain-containing protein</fullName>
    </recommendedName>
</protein>
<dbReference type="HOGENOM" id="CLU_160062_0_0_4"/>
<feature type="chain" id="PRO_5003094795" description="C-type lysozyme inhibitor domain-containing protein" evidence="1">
    <location>
        <begin position="26"/>
        <end position="119"/>
    </location>
</feature>
<sequence precursor="true">MTKKLNQLMIVASLIAMQPSCSSFSLNPFSASGQEQSRTPQNAIAYACDEGKQFYVRMQNNGNDAWLIYPDHEVNLTKSTDNSNRFTSGVITLLINGDATTLNDGEKVAYTGCKAQVKK</sequence>
<evidence type="ECO:0000313" key="3">
    <source>
        <dbReference type="Proteomes" id="UP000000383"/>
    </source>
</evidence>
<dbReference type="AlphaFoldDB" id="D7DNZ2"/>
<name>D7DNZ2_METV0</name>
<dbReference type="OrthoDB" id="8538349at2"/>
<dbReference type="RefSeq" id="WP_013149328.1">
    <property type="nucleotide sequence ID" value="NC_014207.1"/>
</dbReference>
<reference evidence="3" key="1">
    <citation type="submission" date="2010-05" db="EMBL/GenBank/DDBJ databases">
        <title>Complete sequence of Methylotenera sp. 301.</title>
        <authorList>
            <person name="Lucas S."/>
            <person name="Copeland A."/>
            <person name="Lapidus A."/>
            <person name="Cheng J.-F."/>
            <person name="Bruce D."/>
            <person name="Goodwin L."/>
            <person name="Pitluck S."/>
            <person name="Clum A."/>
            <person name="Land M."/>
            <person name="Hauser L."/>
            <person name="Kyrpides N."/>
            <person name="Ivanova N."/>
            <person name="Chistoservova L."/>
            <person name="Kalyuzhnaya M."/>
            <person name="Woyke T."/>
        </authorList>
    </citation>
    <scope>NUCLEOTIDE SEQUENCE [LARGE SCALE GENOMIC DNA]</scope>
    <source>
        <strain evidence="3">301</strain>
    </source>
</reference>